<dbReference type="KEGG" id="aacx:DEACI_1120"/>
<dbReference type="AlphaFoldDB" id="A0A8S0XVM6"/>
<comment type="similarity">
    <text evidence="1">Belongs to the GerABKA family.</text>
</comment>
<proteinExistence type="inferred from homology"/>
<evidence type="ECO:0000256" key="2">
    <source>
        <dbReference type="ARBA" id="ARBA00023136"/>
    </source>
</evidence>
<sequence length="490" mass="54174">MSQTAPLPKAITPSLEENLLYLHQMLQGCDDFVFRPFRTAADIPGMLVYSILSTDQNFLSQTVLPALYRLEMRPERGFFPEAIRDRLPFLPEKTFTGWPDALVALSGGSTLILLDGVAETFPAATAQVEHRGIERSETEPVIRGPQEAFTEALSPNLAIIRARMKNPDLKINLLKLGEKSHTDVALAYLEGEIQPALLAEIRKRLSGIKLPSVQESGFLTEFLARNSYTPFPLVQSTERPDKVIAAMLEGRGAVLVEGSPFALLLPTTFWHFFQSPDDYFQSFFVGTIIRWIRYLAYILAAALPALYLAFTVFQPDMLPLRFLFSLSAARENVPVPTVVEILIMLIALDIFREAALRLPRSIGPAIGIVGALVLGEAAVSAGIISPIMVIVLALTAISTFAIPTEDLRSTVRIFSYALVLFSSVLGLYGFLLGASAILLHACSLDSLGVPYFAPVATLHWREWQDVFVRAPWPVIGSKQQKIKAQRRGRH</sequence>
<dbReference type="PIRSF" id="PIRSF005690">
    <property type="entry name" value="GerBA"/>
    <property type="match status" value="1"/>
</dbReference>
<reference evidence="5" key="1">
    <citation type="submission" date="2014-11" db="EMBL/GenBank/DDBJ databases">
        <authorList>
            <person name="Hornung B.V."/>
        </authorList>
    </citation>
    <scope>NUCLEOTIDE SEQUENCE</scope>
    <source>
        <strain evidence="5">INE</strain>
    </source>
</reference>
<feature type="transmembrane region" description="Helical" evidence="3">
    <location>
        <begin position="294"/>
        <end position="313"/>
    </location>
</feature>
<protein>
    <submittedName>
        <fullName evidence="4">Bacillus/Clostridium Ger spore germination protein</fullName>
    </submittedName>
    <submittedName>
        <fullName evidence="5">Spore germination protein KA</fullName>
    </submittedName>
</protein>
<feature type="transmembrane region" description="Helical" evidence="3">
    <location>
        <begin position="414"/>
        <end position="439"/>
    </location>
</feature>
<organism evidence="4">
    <name type="scientific">Acididesulfobacillus acetoxydans</name>
    <dbReference type="NCBI Taxonomy" id="1561005"/>
    <lineage>
        <taxon>Bacteria</taxon>
        <taxon>Bacillati</taxon>
        <taxon>Bacillota</taxon>
        <taxon>Clostridia</taxon>
        <taxon>Eubacteriales</taxon>
        <taxon>Peptococcaceae</taxon>
        <taxon>Acididesulfobacillus</taxon>
    </lineage>
</organism>
<dbReference type="Proteomes" id="UP001071230">
    <property type="component" value="Unassembled WGS sequence"/>
</dbReference>
<feature type="transmembrane region" description="Helical" evidence="3">
    <location>
        <begin position="381"/>
        <end position="402"/>
    </location>
</feature>
<dbReference type="RefSeq" id="WP_240984139.1">
    <property type="nucleotide sequence ID" value="NZ_CDGJ01000032.1"/>
</dbReference>
<dbReference type="GO" id="GO:0016020">
    <property type="term" value="C:membrane"/>
    <property type="evidence" value="ECO:0007669"/>
    <property type="project" value="InterPro"/>
</dbReference>
<dbReference type="PANTHER" id="PTHR22550">
    <property type="entry name" value="SPORE GERMINATION PROTEIN"/>
    <property type="match status" value="1"/>
</dbReference>
<evidence type="ECO:0000256" key="1">
    <source>
        <dbReference type="ARBA" id="ARBA00005278"/>
    </source>
</evidence>
<keyword evidence="3" id="KW-0812">Transmembrane</keyword>
<keyword evidence="2 3" id="KW-0472">Membrane</keyword>
<dbReference type="Pfam" id="PF03323">
    <property type="entry name" value="GerA"/>
    <property type="match status" value="1"/>
</dbReference>
<name>A0A8S0XVM6_9FIRM</name>
<dbReference type="GO" id="GO:0009847">
    <property type="term" value="P:spore germination"/>
    <property type="evidence" value="ECO:0007669"/>
    <property type="project" value="InterPro"/>
</dbReference>
<keyword evidence="6" id="KW-1185">Reference proteome</keyword>
<gene>
    <name evidence="5" type="ORF">DEACI_1050</name>
    <name evidence="4" type="ORF">DEACI_1120</name>
</gene>
<reference evidence="4" key="2">
    <citation type="submission" date="2020-01" db="EMBL/GenBank/DDBJ databases">
        <authorList>
            <person name="Hornung B."/>
        </authorList>
    </citation>
    <scope>NUCLEOTIDE SEQUENCE</scope>
    <source>
        <strain evidence="4">PacBioINE</strain>
    </source>
</reference>
<dbReference type="EMBL" id="CDGJ01000032">
    <property type="protein sequence ID" value="CEJ06601.1"/>
    <property type="molecule type" value="Genomic_DNA"/>
</dbReference>
<dbReference type="InterPro" id="IPR050768">
    <property type="entry name" value="UPF0353/GerABKA_families"/>
</dbReference>
<accession>A0A8S0XVM6</accession>
<evidence type="ECO:0000256" key="3">
    <source>
        <dbReference type="SAM" id="Phobius"/>
    </source>
</evidence>
<dbReference type="PANTHER" id="PTHR22550:SF9">
    <property type="entry name" value="STAGE V SPORULATION PROTEIN AF"/>
    <property type="match status" value="1"/>
</dbReference>
<evidence type="ECO:0000313" key="5">
    <source>
        <dbReference type="EMBL" id="CEJ06601.1"/>
    </source>
</evidence>
<evidence type="ECO:0000313" key="6">
    <source>
        <dbReference type="Proteomes" id="UP001071230"/>
    </source>
</evidence>
<dbReference type="EMBL" id="LR746496">
    <property type="protein sequence ID" value="CAA7600467.1"/>
    <property type="molecule type" value="Genomic_DNA"/>
</dbReference>
<keyword evidence="3" id="KW-1133">Transmembrane helix</keyword>
<dbReference type="Proteomes" id="UP000836597">
    <property type="component" value="Chromosome"/>
</dbReference>
<feature type="transmembrane region" description="Helical" evidence="3">
    <location>
        <begin position="333"/>
        <end position="351"/>
    </location>
</feature>
<dbReference type="InterPro" id="IPR004995">
    <property type="entry name" value="Spore_Ger"/>
</dbReference>
<evidence type="ECO:0000313" key="4">
    <source>
        <dbReference type="EMBL" id="CAA7600467.1"/>
    </source>
</evidence>